<dbReference type="Proteomes" id="UP000326509">
    <property type="component" value="Unassembled WGS sequence"/>
</dbReference>
<dbReference type="PROSITE" id="PS00818">
    <property type="entry name" value="DPS_1"/>
    <property type="match status" value="1"/>
</dbReference>
<dbReference type="SUPFAM" id="SSF47240">
    <property type="entry name" value="Ferritin-like"/>
    <property type="match status" value="1"/>
</dbReference>
<dbReference type="PRINTS" id="PR01346">
    <property type="entry name" value="HELNAPAPROT"/>
</dbReference>
<feature type="domain" description="Ferritin/DPS" evidence="3">
    <location>
        <begin position="20"/>
        <end position="157"/>
    </location>
</feature>
<evidence type="ECO:0000313" key="5">
    <source>
        <dbReference type="Proteomes" id="UP000326509"/>
    </source>
</evidence>
<dbReference type="InterPro" id="IPR009078">
    <property type="entry name" value="Ferritin-like_SF"/>
</dbReference>
<dbReference type="InterPro" id="IPR012347">
    <property type="entry name" value="Ferritin-like"/>
</dbReference>
<proteinExistence type="inferred from homology"/>
<comment type="similarity">
    <text evidence="1 2">Belongs to the Dps family.</text>
</comment>
<keyword evidence="5" id="KW-1185">Reference proteome</keyword>
<dbReference type="PANTHER" id="PTHR42932:SF1">
    <property type="entry name" value="GENERAL STRESS PROTEIN 20U"/>
    <property type="match status" value="1"/>
</dbReference>
<dbReference type="GO" id="GO:0008199">
    <property type="term" value="F:ferric iron binding"/>
    <property type="evidence" value="ECO:0007669"/>
    <property type="project" value="InterPro"/>
</dbReference>
<organism evidence="4 5">
    <name type="scientific">Patiriisocius marinus</name>
    <dbReference type="NCBI Taxonomy" id="1397112"/>
    <lineage>
        <taxon>Bacteria</taxon>
        <taxon>Pseudomonadati</taxon>
        <taxon>Bacteroidota</taxon>
        <taxon>Flavobacteriia</taxon>
        <taxon>Flavobacteriales</taxon>
        <taxon>Flavobacteriaceae</taxon>
        <taxon>Patiriisocius</taxon>
    </lineage>
</organism>
<evidence type="ECO:0000313" key="4">
    <source>
        <dbReference type="EMBL" id="GER59321.1"/>
    </source>
</evidence>
<dbReference type="Gene3D" id="1.20.1260.10">
    <property type="match status" value="1"/>
</dbReference>
<dbReference type="RefSeq" id="WP_151673518.1">
    <property type="nucleotide sequence ID" value="NZ_BKCG01000003.1"/>
</dbReference>
<dbReference type="InterPro" id="IPR023188">
    <property type="entry name" value="DPS_DNA-bd_CS"/>
</dbReference>
<evidence type="ECO:0000256" key="2">
    <source>
        <dbReference type="RuleBase" id="RU003875"/>
    </source>
</evidence>
<dbReference type="PIRSF" id="PIRSF005900">
    <property type="entry name" value="Dps"/>
    <property type="match status" value="1"/>
</dbReference>
<sequence>MKTLEINIGLNQDYRISVSEKLNDLLADFQIYYMNLRGLHWNIKGKNFFQLHTKFEELYTNSSDTVDEIAERILTLGIEPLHTFQDYLENKSIRVIKKTSSGDDAIRSILENLSELLIQERAILEFAATNNDESTSGFMSDVISEQEKLIWMLTSYLS</sequence>
<dbReference type="Pfam" id="PF00210">
    <property type="entry name" value="Ferritin"/>
    <property type="match status" value="1"/>
</dbReference>
<dbReference type="OrthoDB" id="9797023at2"/>
<dbReference type="PANTHER" id="PTHR42932">
    <property type="entry name" value="GENERAL STRESS PROTEIN 20U"/>
    <property type="match status" value="1"/>
</dbReference>
<protein>
    <submittedName>
        <fullName evidence="4">DNA starvation/stationary phase protection protein</fullName>
    </submittedName>
</protein>
<comment type="caution">
    <text evidence="4">The sequence shown here is derived from an EMBL/GenBank/DDBJ whole genome shotgun (WGS) entry which is preliminary data.</text>
</comment>
<dbReference type="EMBL" id="BKCG01000003">
    <property type="protein sequence ID" value="GER59321.1"/>
    <property type="molecule type" value="Genomic_DNA"/>
</dbReference>
<dbReference type="AlphaFoldDB" id="A0A5J4J0J0"/>
<dbReference type="InterPro" id="IPR008331">
    <property type="entry name" value="Ferritin_DPS_dom"/>
</dbReference>
<dbReference type="GO" id="GO:0016722">
    <property type="term" value="F:oxidoreductase activity, acting on metal ions"/>
    <property type="evidence" value="ECO:0007669"/>
    <property type="project" value="InterPro"/>
</dbReference>
<reference evidence="4 5" key="1">
    <citation type="submission" date="2019-08" db="EMBL/GenBank/DDBJ databases">
        <title>Draft genome sequence of Ulvibacter marinus type strain NBRC 109484.</title>
        <authorList>
            <person name="Kawano K."/>
            <person name="Ushijima N."/>
            <person name="Kihara M."/>
            <person name="Itoh H."/>
        </authorList>
    </citation>
    <scope>NUCLEOTIDE SEQUENCE [LARGE SCALE GENOMIC DNA]</scope>
    <source>
        <strain evidence="4 5">NBRC 109484</strain>
    </source>
</reference>
<dbReference type="CDD" id="cd01043">
    <property type="entry name" value="DPS"/>
    <property type="match status" value="1"/>
</dbReference>
<dbReference type="InterPro" id="IPR002177">
    <property type="entry name" value="DPS_DNA-bd"/>
</dbReference>
<gene>
    <name evidence="4" type="ORF">ULMA_14290</name>
</gene>
<evidence type="ECO:0000256" key="1">
    <source>
        <dbReference type="ARBA" id="ARBA00009497"/>
    </source>
</evidence>
<evidence type="ECO:0000259" key="3">
    <source>
        <dbReference type="Pfam" id="PF00210"/>
    </source>
</evidence>
<dbReference type="PROSITE" id="PS00819">
    <property type="entry name" value="DPS_2"/>
    <property type="match status" value="1"/>
</dbReference>
<accession>A0A5J4J0J0</accession>
<name>A0A5J4J0J0_9FLAO</name>